<dbReference type="EMBL" id="KJ995609">
    <property type="protein sequence ID" value="AIO06103.1"/>
    <property type="molecule type" value="Genomic_DNA"/>
</dbReference>
<keyword evidence="1" id="KW-0479">Metal-binding</keyword>
<reference evidence="3" key="1">
    <citation type="submission" date="2014-06" db="EMBL/GenBank/DDBJ databases">
        <authorList>
            <person name="Molina-Fuentes A."/>
            <person name="Marques S."/>
        </authorList>
    </citation>
    <scope>NUCLEOTIDE SEQUENCE</scope>
    <source>
        <strain evidence="3">AR1</strain>
    </source>
</reference>
<dbReference type="InterPro" id="IPR051610">
    <property type="entry name" value="GPI/OXD"/>
</dbReference>
<dbReference type="InterPro" id="IPR014710">
    <property type="entry name" value="RmlC-like_jellyroll"/>
</dbReference>
<dbReference type="Pfam" id="PF07883">
    <property type="entry name" value="Cupin_2"/>
    <property type="match status" value="1"/>
</dbReference>
<name>A0A088S7L2_THAAR</name>
<dbReference type="Gene3D" id="2.60.120.10">
    <property type="entry name" value="Jelly Rolls"/>
    <property type="match status" value="1"/>
</dbReference>
<dbReference type="SUPFAM" id="SSF51182">
    <property type="entry name" value="RmlC-like cupins"/>
    <property type="match status" value="1"/>
</dbReference>
<sequence length="137" mass="15950">MAYIFHQDELPKLVSTVPGRERVFFVSKELSDVDHMLAGIMRYKQGAKSPYHFHKNCEHFYFIMEGRATVETPEGVRDVAPGDMVFIPAEEKHRLRAVDPLFYFEFQAPNRFQTTILDGTPDDLLWEKVDGKIWVQS</sequence>
<dbReference type="RefSeq" id="WP_247736653.1">
    <property type="nucleotide sequence ID" value="NZ_JALLIL010000026.1"/>
</dbReference>
<accession>A0A088S7L2</accession>
<dbReference type="InterPro" id="IPR011051">
    <property type="entry name" value="RmlC_Cupin_sf"/>
</dbReference>
<protein>
    <recommendedName>
        <fullName evidence="2">Cupin type-2 domain-containing protein</fullName>
    </recommendedName>
</protein>
<organism evidence="3">
    <name type="scientific">Thauera aromatica</name>
    <dbReference type="NCBI Taxonomy" id="59405"/>
    <lineage>
        <taxon>Bacteria</taxon>
        <taxon>Pseudomonadati</taxon>
        <taxon>Pseudomonadota</taxon>
        <taxon>Betaproteobacteria</taxon>
        <taxon>Rhodocyclales</taxon>
        <taxon>Zoogloeaceae</taxon>
        <taxon>Thauera</taxon>
    </lineage>
</organism>
<proteinExistence type="predicted"/>
<reference evidence="3" key="2">
    <citation type="submission" date="2014-09" db="EMBL/GenBank/DDBJ databases">
        <title>Identification of the gene cluster for the anaerobic degradation of 3,5-dihydroxybenzoate (alpha-resorcylate) in Thauera aromatica strain AR-1.</title>
        <authorList>
            <person name="Molina Fuentes A."/>
            <person name="Marin P."/>
            <person name="Pacheco D."/>
            <person name="Philipp B."/>
            <person name="Schink B."/>
            <person name="Marques S."/>
        </authorList>
    </citation>
    <scope>NUCLEOTIDE SEQUENCE</scope>
    <source>
        <strain evidence="3">AR1</strain>
    </source>
</reference>
<dbReference type="GO" id="GO:0046872">
    <property type="term" value="F:metal ion binding"/>
    <property type="evidence" value="ECO:0007669"/>
    <property type="project" value="UniProtKB-KW"/>
</dbReference>
<dbReference type="InterPro" id="IPR013096">
    <property type="entry name" value="Cupin_2"/>
</dbReference>
<evidence type="ECO:0000313" key="3">
    <source>
        <dbReference type="EMBL" id="AIO06103.1"/>
    </source>
</evidence>
<feature type="domain" description="Cupin type-2" evidence="2">
    <location>
        <begin position="40"/>
        <end position="99"/>
    </location>
</feature>
<dbReference type="AlphaFoldDB" id="A0A088S7L2"/>
<evidence type="ECO:0000256" key="1">
    <source>
        <dbReference type="ARBA" id="ARBA00022723"/>
    </source>
</evidence>
<dbReference type="PANTHER" id="PTHR35848">
    <property type="entry name" value="OXALATE-BINDING PROTEIN"/>
    <property type="match status" value="1"/>
</dbReference>
<evidence type="ECO:0000259" key="2">
    <source>
        <dbReference type="Pfam" id="PF07883"/>
    </source>
</evidence>